<evidence type="ECO:0000256" key="1">
    <source>
        <dbReference type="ARBA" id="ARBA00000012"/>
    </source>
</evidence>
<evidence type="ECO:0000256" key="3">
    <source>
        <dbReference type="ARBA" id="ARBA00004763"/>
    </source>
</evidence>
<name>M0EA33_9EURY</name>
<dbReference type="PANTHER" id="PTHR20941:SF1">
    <property type="entry name" value="FOLIC ACID SYNTHESIS PROTEIN FOL1"/>
    <property type="match status" value="1"/>
</dbReference>
<dbReference type="Gene3D" id="3.20.20.20">
    <property type="entry name" value="Dihydropteroate synthase-like"/>
    <property type="match status" value="1"/>
</dbReference>
<comment type="cofactor">
    <cofactor evidence="2">
        <name>Mg(2+)</name>
        <dbReference type="ChEBI" id="CHEBI:18420"/>
    </cofactor>
</comment>
<gene>
    <name evidence="11" type="ORF">C463_06847</name>
</gene>
<dbReference type="EC" id="2.5.1.15" evidence="4"/>
<dbReference type="InterPro" id="IPR006390">
    <property type="entry name" value="DHP_synth_dom"/>
</dbReference>
<organism evidence="11 12">
    <name type="scientific">Halorubrum californiense DSM 19288</name>
    <dbReference type="NCBI Taxonomy" id="1227465"/>
    <lineage>
        <taxon>Archaea</taxon>
        <taxon>Methanobacteriati</taxon>
        <taxon>Methanobacteriota</taxon>
        <taxon>Stenosarchaea group</taxon>
        <taxon>Halobacteria</taxon>
        <taxon>Halobacteriales</taxon>
        <taxon>Haloferacaceae</taxon>
        <taxon>Halorubrum</taxon>
    </lineage>
</organism>
<keyword evidence="5" id="KW-0808">Transferase</keyword>
<evidence type="ECO:0000313" key="11">
    <source>
        <dbReference type="EMBL" id="ELZ44656.1"/>
    </source>
</evidence>
<dbReference type="InterPro" id="IPR011005">
    <property type="entry name" value="Dihydropteroate_synth-like_sf"/>
</dbReference>
<feature type="compositionally biased region" description="Gly residues" evidence="9">
    <location>
        <begin position="368"/>
        <end position="378"/>
    </location>
</feature>
<dbReference type="EMBL" id="AOJK01000036">
    <property type="protein sequence ID" value="ELZ44656.1"/>
    <property type="molecule type" value="Genomic_DNA"/>
</dbReference>
<dbReference type="RefSeq" id="WP_008442276.1">
    <property type="nucleotide sequence ID" value="NZ_AOJK01000036.1"/>
</dbReference>
<feature type="region of interest" description="Disordered" evidence="9">
    <location>
        <begin position="349"/>
        <end position="394"/>
    </location>
</feature>
<dbReference type="AlphaFoldDB" id="M0EA33"/>
<dbReference type="STRING" id="1227465.C463_06847"/>
<evidence type="ECO:0000256" key="8">
    <source>
        <dbReference type="ARBA" id="ARBA00022909"/>
    </source>
</evidence>
<accession>M0EA33</accession>
<dbReference type="Proteomes" id="UP000011586">
    <property type="component" value="Unassembled WGS sequence"/>
</dbReference>
<evidence type="ECO:0000313" key="12">
    <source>
        <dbReference type="Proteomes" id="UP000011586"/>
    </source>
</evidence>
<evidence type="ECO:0000256" key="7">
    <source>
        <dbReference type="ARBA" id="ARBA00022842"/>
    </source>
</evidence>
<proteinExistence type="predicted"/>
<keyword evidence="6" id="KW-0479">Metal-binding</keyword>
<dbReference type="NCBIfam" id="TIGR01496">
    <property type="entry name" value="DHPS"/>
    <property type="match status" value="1"/>
</dbReference>
<feature type="domain" description="Pterin-binding" evidence="10">
    <location>
        <begin position="17"/>
        <end position="262"/>
    </location>
</feature>
<evidence type="ECO:0000256" key="4">
    <source>
        <dbReference type="ARBA" id="ARBA00012458"/>
    </source>
</evidence>
<keyword evidence="12" id="KW-1185">Reference proteome</keyword>
<keyword evidence="7" id="KW-0460">Magnesium</keyword>
<dbReference type="GO" id="GO:0004156">
    <property type="term" value="F:dihydropteroate synthase activity"/>
    <property type="evidence" value="ECO:0007669"/>
    <property type="project" value="UniProtKB-EC"/>
</dbReference>
<dbReference type="Pfam" id="PF00809">
    <property type="entry name" value="Pterin_bind"/>
    <property type="match status" value="1"/>
</dbReference>
<dbReference type="PROSITE" id="PS50972">
    <property type="entry name" value="PTERIN_BINDING"/>
    <property type="match status" value="1"/>
</dbReference>
<evidence type="ECO:0000256" key="9">
    <source>
        <dbReference type="SAM" id="MobiDB-lite"/>
    </source>
</evidence>
<dbReference type="OrthoDB" id="371861at2157"/>
<dbReference type="PATRIC" id="fig|1227465.4.peg.1338"/>
<dbReference type="PANTHER" id="PTHR20941">
    <property type="entry name" value="FOLATE SYNTHESIS PROTEINS"/>
    <property type="match status" value="1"/>
</dbReference>
<feature type="compositionally biased region" description="Low complexity" evidence="9">
    <location>
        <begin position="379"/>
        <end position="388"/>
    </location>
</feature>
<dbReference type="GO" id="GO:0046872">
    <property type="term" value="F:metal ion binding"/>
    <property type="evidence" value="ECO:0007669"/>
    <property type="project" value="UniProtKB-KW"/>
</dbReference>
<evidence type="ECO:0000259" key="10">
    <source>
        <dbReference type="PROSITE" id="PS50972"/>
    </source>
</evidence>
<evidence type="ECO:0000256" key="5">
    <source>
        <dbReference type="ARBA" id="ARBA00022679"/>
    </source>
</evidence>
<evidence type="ECO:0000256" key="2">
    <source>
        <dbReference type="ARBA" id="ARBA00001946"/>
    </source>
</evidence>
<comment type="catalytic activity">
    <reaction evidence="1">
        <text>(7,8-dihydropterin-6-yl)methyl diphosphate + 4-aminobenzoate = 7,8-dihydropteroate + diphosphate</text>
        <dbReference type="Rhea" id="RHEA:19949"/>
        <dbReference type="ChEBI" id="CHEBI:17836"/>
        <dbReference type="ChEBI" id="CHEBI:17839"/>
        <dbReference type="ChEBI" id="CHEBI:33019"/>
        <dbReference type="ChEBI" id="CHEBI:72950"/>
        <dbReference type="EC" id="2.5.1.15"/>
    </reaction>
</comment>
<keyword evidence="8" id="KW-0289">Folate biosynthesis</keyword>
<dbReference type="SUPFAM" id="SSF51717">
    <property type="entry name" value="Dihydropteroate synthetase-like"/>
    <property type="match status" value="1"/>
</dbReference>
<dbReference type="InterPro" id="IPR045031">
    <property type="entry name" value="DHP_synth-like"/>
</dbReference>
<dbReference type="GO" id="GO:0046654">
    <property type="term" value="P:tetrahydrofolate biosynthetic process"/>
    <property type="evidence" value="ECO:0007669"/>
    <property type="project" value="TreeGrafter"/>
</dbReference>
<reference evidence="11 12" key="1">
    <citation type="journal article" date="2014" name="PLoS Genet.">
        <title>Phylogenetically driven sequencing of extremely halophilic archaea reveals strategies for static and dynamic osmo-response.</title>
        <authorList>
            <person name="Becker E.A."/>
            <person name="Seitzer P.M."/>
            <person name="Tritt A."/>
            <person name="Larsen D."/>
            <person name="Krusor M."/>
            <person name="Yao A.I."/>
            <person name="Wu D."/>
            <person name="Madern D."/>
            <person name="Eisen J.A."/>
            <person name="Darling A.E."/>
            <person name="Facciotti M.T."/>
        </authorList>
    </citation>
    <scope>NUCLEOTIDE SEQUENCE [LARGE SCALE GENOMIC DNA]</scope>
    <source>
        <strain evidence="11 12">DSM 19288</strain>
    </source>
</reference>
<comment type="caution">
    <text evidence="11">The sequence shown here is derived from an EMBL/GenBank/DDBJ whole genome shotgun (WGS) entry which is preliminary data.</text>
</comment>
<dbReference type="InterPro" id="IPR000489">
    <property type="entry name" value="Pterin-binding_dom"/>
</dbReference>
<sequence>MRNVDAAGLGIGDDHPPRIMGVLNVSEESPYDPSVYDDPGEAATYVDEELIGEGADIVDVGLESANKDLDVLSAEQELDRLDTAIETLESTSGDAVWSIETRYHEVADEAISRGFDMVNDICGFADPEMPRVCREHDVAVSKMASPPDLERPGAIEDVDDIYEALSMNGFTDKTILDPAFGGWSEAKTHADDRETFHRLREFRGYGRPLLVSINRKSFLKTVAGRSTEEALPVSLAATSMAVERGAHVIRTHDVAETRDAALIGAEFARDRHRSRGESGTVEIEELDVTTVGEAERHLDRIGASGAQQGDRAVAGSAVVRTYELSGLDEAAVGALRAATARGDASGAAFALGDPDRAGTPSAPSATDGGAGGSAGPAGDGYPDDTPAGGRRGLLIGTPAAIESVRESVSDVSDPLDAALAGIDHHVS</sequence>
<comment type="pathway">
    <text evidence="3">Cofactor biosynthesis; tetrahydrofolate biosynthesis; 7,8-dihydrofolate from 2-amino-4-hydroxy-6-hydroxymethyl-7,8-dihydropteridine diphosphate and 4-aminobenzoate: step 1/2.</text>
</comment>
<protein>
    <recommendedName>
        <fullName evidence="4">dihydropteroate synthase</fullName>
        <ecNumber evidence="4">2.5.1.15</ecNumber>
    </recommendedName>
</protein>
<evidence type="ECO:0000256" key="6">
    <source>
        <dbReference type="ARBA" id="ARBA00022723"/>
    </source>
</evidence>
<dbReference type="GO" id="GO:0046656">
    <property type="term" value="P:folic acid biosynthetic process"/>
    <property type="evidence" value="ECO:0007669"/>
    <property type="project" value="UniProtKB-KW"/>
</dbReference>